<dbReference type="PANTHER" id="PTHR12215:SF10">
    <property type="entry name" value="L-AMINOADIPATE-SEMIALDEHYDE DEHYDROGENASE-PHOSPHOPANTETHEINYL TRANSFERASE"/>
    <property type="match status" value="1"/>
</dbReference>
<protein>
    <submittedName>
        <fullName evidence="5">4-phosphopantetheinyl transferase</fullName>
    </submittedName>
</protein>
<accession>B9JQJ5</accession>
<dbReference type="EMBL" id="CP000631">
    <property type="protein sequence ID" value="ACM31414.1"/>
    <property type="molecule type" value="Genomic_DNA"/>
</dbReference>
<dbReference type="InterPro" id="IPR008278">
    <property type="entry name" value="4-PPantetheinyl_Trfase_dom"/>
</dbReference>
<dbReference type="GO" id="GO:0000287">
    <property type="term" value="F:magnesium ion binding"/>
    <property type="evidence" value="ECO:0007669"/>
    <property type="project" value="InterPro"/>
</dbReference>
<dbReference type="Pfam" id="PF22624">
    <property type="entry name" value="AASDHPPT_N"/>
    <property type="match status" value="1"/>
</dbReference>
<dbReference type="InterPro" id="IPR037143">
    <property type="entry name" value="4-PPantetheinyl_Trfase_dom_sf"/>
</dbReference>
<dbReference type="Proteomes" id="UP000001600">
    <property type="component" value="Plasmid pAtK84c"/>
</dbReference>
<sequence>MVSREVAGWMEDLAAIGSQLRSNWLEGEFHEVVSINVPHQPIDPNGLPISTKEWGRAGSFRRVMDSNRSVTGWTAVRGIVGAMLQIPPNDVKIIRAANGKPSVHAGPGISISHAGDIAVVAFSSEMTIGVDVEQIDGGASFLPAVMRTLSPSELEYLNGHPGGQAKFLLRAWARKEATAKVFGSGLSVDFQCLTVANQAGRRFQCRLPSGNVIVKGTDLEMGSGYTAALASTANIIDVYSYHVTGR</sequence>
<proteinExistence type="inferred from homology"/>
<evidence type="ECO:0000256" key="1">
    <source>
        <dbReference type="ARBA" id="ARBA00010990"/>
    </source>
</evidence>
<dbReference type="InterPro" id="IPR055066">
    <property type="entry name" value="AASDHPPT_N"/>
</dbReference>
<dbReference type="HOGENOM" id="CLU_1127218_0_0_5"/>
<feature type="domain" description="4'-phosphopantetheinyl transferase" evidence="3">
    <location>
        <begin position="128"/>
        <end position="207"/>
    </location>
</feature>
<geneLocation type="plasmid" evidence="5 6">
    <name>pAtK84c</name>
</geneLocation>
<organism evidence="5 6">
    <name type="scientific">Rhizobium rhizogenes (strain K84 / ATCC BAA-868)</name>
    <name type="common">Agrobacterium radiobacter</name>
    <dbReference type="NCBI Taxonomy" id="311403"/>
    <lineage>
        <taxon>Bacteria</taxon>
        <taxon>Pseudomonadati</taxon>
        <taxon>Pseudomonadota</taxon>
        <taxon>Alphaproteobacteria</taxon>
        <taxon>Hyphomicrobiales</taxon>
        <taxon>Rhizobiaceae</taxon>
        <taxon>Rhizobium/Agrobacterium group</taxon>
        <taxon>Rhizobium</taxon>
    </lineage>
</organism>
<comment type="similarity">
    <text evidence="1">Belongs to the P-Pant transferase superfamily. Gsp/Sfp/HetI/AcpT family.</text>
</comment>
<evidence type="ECO:0000259" key="3">
    <source>
        <dbReference type="Pfam" id="PF01648"/>
    </source>
</evidence>
<evidence type="ECO:0000313" key="6">
    <source>
        <dbReference type="Proteomes" id="UP000001600"/>
    </source>
</evidence>
<dbReference type="PANTHER" id="PTHR12215">
    <property type="entry name" value="PHOSPHOPANTETHEINE TRANSFERASE"/>
    <property type="match status" value="1"/>
</dbReference>
<dbReference type="SUPFAM" id="SSF56214">
    <property type="entry name" value="4'-phosphopantetheinyl transferase"/>
    <property type="match status" value="2"/>
</dbReference>
<gene>
    <name evidence="5" type="ordered locus">Arad_12453</name>
</gene>
<feature type="domain" description="4'-phosphopantetheinyl transferase N-terminal" evidence="4">
    <location>
        <begin position="49"/>
        <end position="122"/>
    </location>
</feature>
<dbReference type="Pfam" id="PF01648">
    <property type="entry name" value="ACPS"/>
    <property type="match status" value="1"/>
</dbReference>
<dbReference type="GO" id="GO:0008897">
    <property type="term" value="F:holo-[acyl-carrier-protein] synthase activity"/>
    <property type="evidence" value="ECO:0007669"/>
    <property type="project" value="InterPro"/>
</dbReference>
<evidence type="ECO:0000259" key="4">
    <source>
        <dbReference type="Pfam" id="PF22624"/>
    </source>
</evidence>
<keyword evidence="2 5" id="KW-0808">Transferase</keyword>
<dbReference type="KEGG" id="ara:Arad_12453"/>
<evidence type="ECO:0000313" key="5">
    <source>
        <dbReference type="EMBL" id="ACM31414.1"/>
    </source>
</evidence>
<evidence type="ECO:0000256" key="2">
    <source>
        <dbReference type="ARBA" id="ARBA00022679"/>
    </source>
</evidence>
<keyword evidence="5" id="KW-0614">Plasmid</keyword>
<dbReference type="AlphaFoldDB" id="B9JQJ5"/>
<dbReference type="RefSeq" id="WP_012653406.1">
    <property type="nucleotide sequence ID" value="NC_011987.1"/>
</dbReference>
<dbReference type="GO" id="GO:0005829">
    <property type="term" value="C:cytosol"/>
    <property type="evidence" value="ECO:0007669"/>
    <property type="project" value="TreeGrafter"/>
</dbReference>
<dbReference type="GO" id="GO:0019878">
    <property type="term" value="P:lysine biosynthetic process via aminoadipic acid"/>
    <property type="evidence" value="ECO:0007669"/>
    <property type="project" value="TreeGrafter"/>
</dbReference>
<reference evidence="5 6" key="1">
    <citation type="journal article" date="2009" name="J. Bacteriol.">
        <title>Genome sequences of three Agrobacterium biovars help elucidate the evolution of multichromosome genomes in bacteria.</title>
        <authorList>
            <person name="Slater S.C."/>
            <person name="Goldman B.S."/>
            <person name="Goodner B."/>
            <person name="Setubal J.C."/>
            <person name="Farrand S.K."/>
            <person name="Nester E.W."/>
            <person name="Burr T.J."/>
            <person name="Banta L."/>
            <person name="Dickerman A.W."/>
            <person name="Paulsen I."/>
            <person name="Otten L."/>
            <person name="Suen G."/>
            <person name="Welch R."/>
            <person name="Almeida N.F."/>
            <person name="Arnold F."/>
            <person name="Burton O.T."/>
            <person name="Du Z."/>
            <person name="Ewing A."/>
            <person name="Godsy E."/>
            <person name="Heisel S."/>
            <person name="Houmiel K.L."/>
            <person name="Jhaveri J."/>
            <person name="Lu J."/>
            <person name="Miller N.M."/>
            <person name="Norton S."/>
            <person name="Chen Q."/>
            <person name="Phoolcharoen W."/>
            <person name="Ohlin V."/>
            <person name="Ondrusek D."/>
            <person name="Pride N."/>
            <person name="Stricklin S.L."/>
            <person name="Sun J."/>
            <person name="Wheeler C."/>
            <person name="Wilson L."/>
            <person name="Zhu H."/>
            <person name="Wood D.W."/>
        </authorList>
    </citation>
    <scope>NUCLEOTIDE SEQUENCE [LARGE SCALE GENOMIC DNA]</scope>
    <source>
        <strain evidence="6">K84 / ATCC BAA-868</strain>
        <plasmid evidence="5 6">pAtK84c</plasmid>
    </source>
</reference>
<dbReference type="Gene3D" id="3.90.470.20">
    <property type="entry name" value="4'-phosphopantetheinyl transferase domain"/>
    <property type="match status" value="2"/>
</dbReference>
<name>B9JQJ5_RHIR8</name>
<dbReference type="InterPro" id="IPR050559">
    <property type="entry name" value="P-Pant_transferase_sf"/>
</dbReference>